<dbReference type="Pfam" id="PF13185">
    <property type="entry name" value="GAF_2"/>
    <property type="match status" value="1"/>
</dbReference>
<reference evidence="18 19" key="1">
    <citation type="submission" date="2019-06" db="EMBL/GenBank/DDBJ databases">
        <title>Draft genome of Streptomyces sedi sp. JCM16909.</title>
        <authorList>
            <person name="Klykleung N."/>
            <person name="Tanasupawat S."/>
            <person name="Kudo T."/>
            <person name="Yuki M."/>
            <person name="Ohkuma M."/>
        </authorList>
    </citation>
    <scope>NUCLEOTIDE SEQUENCE [LARGE SCALE GENOMIC DNA]</scope>
    <source>
        <strain evidence="18 19">JCM 16909</strain>
    </source>
</reference>
<evidence type="ECO:0000256" key="12">
    <source>
        <dbReference type="ARBA" id="ARBA00047761"/>
    </source>
</evidence>
<evidence type="ECO:0000256" key="4">
    <source>
        <dbReference type="ARBA" id="ARBA00022723"/>
    </source>
</evidence>
<keyword evidence="6" id="KW-0418">Kinase</keyword>
<dbReference type="InterPro" id="IPR035965">
    <property type="entry name" value="PAS-like_dom_sf"/>
</dbReference>
<evidence type="ECO:0000256" key="8">
    <source>
        <dbReference type="ARBA" id="ARBA00022840"/>
    </source>
</evidence>
<dbReference type="Gene3D" id="3.30.565.10">
    <property type="entry name" value="Histidine kinase-like ATPase, C-terminal domain"/>
    <property type="match status" value="1"/>
</dbReference>
<dbReference type="EMBL" id="VDGT01000008">
    <property type="protein sequence ID" value="TNM30266.1"/>
    <property type="molecule type" value="Genomic_DNA"/>
</dbReference>
<dbReference type="Gene3D" id="3.60.40.10">
    <property type="entry name" value="PPM-type phosphatase domain"/>
    <property type="match status" value="1"/>
</dbReference>
<dbReference type="SUPFAM" id="SSF55785">
    <property type="entry name" value="PYP-like sensor domain (PAS domain)"/>
    <property type="match status" value="1"/>
</dbReference>
<gene>
    <name evidence="18" type="ORF">FH715_13010</name>
</gene>
<dbReference type="PANTHER" id="PTHR43156">
    <property type="entry name" value="STAGE II SPORULATION PROTEIN E-RELATED"/>
    <property type="match status" value="1"/>
</dbReference>
<protein>
    <recommendedName>
        <fullName evidence="1">protein-serine/threonine phosphatase</fullName>
        <ecNumber evidence="1">3.1.3.16</ecNumber>
    </recommendedName>
    <alternativeName>
        <fullName evidence="15">Protein-serine/threonine phosphatase</fullName>
    </alternativeName>
    <alternativeName>
        <fullName evidence="14">Serine/threonine-protein kinase</fullName>
    </alternativeName>
</protein>
<dbReference type="PANTHER" id="PTHR43156:SF2">
    <property type="entry name" value="STAGE II SPORULATION PROTEIN E"/>
    <property type="match status" value="1"/>
</dbReference>
<sequence length="740" mass="78539">MRTEDVLAATRVGTWAWDDARGVVTVDAVAAELYGWPPEPAKLTEAAVRARIHVEDFAKIERVLALAASEGGGRVVREVEYRLVDAHNEVTCRLRSRMRIIEPGEGPGRSGEGGERADGAGSPAVVGTVTPVRSSDRREPGGDWETARARETFVLRTGQALSEANSVREVLRVVATLSMPGFTPDGVAVFDREGDRLRLLDYQGRPMDFYHLGFPMPMETPYPGTEVMRTGRAVYVSSPEEYARRYPGIWPVIAPLQRHAWAFLPLVVAGRTIGVWLAAFDYALDFDWEERSTFSSIARMVAQALSRATLNDTERELSADLQHAMGPSPMPRVPGLAIAARYVPTGAGLQVGGDWYDVIPLPSGRVALVIGDVQGHDVRAAAVMAQLRIALRAYASEGHHPDAVLSRASRFLASLGESSGGPGPRGDGGAAGGGRAEPGEEPFGEARFATCLYAEADPASGTFDIARAGHPEPAVLFDDGATQPHPTDGGPPLGVEPSLDYPVTRLSLQPGETLLLCTDGLLETGGRDLDAGWERVGRAVAGVPGTGLEQLADTLLESVDQVGAGGGSGADEDASARPPGAHGNEDDIALLLLRRETPGGQVPRGGVPARRFVLNVGQSEPARIAQARRQLGTLLHDWTDSDVVDGAVLLLSEVLTNVLTHTDGDAMTVAETGGLVGDRTLRVEVTDASDALPQRREPGELASSGRGLLLLEELADAWGAQPRGAGKTIWFELGERSGAS</sequence>
<keyword evidence="7" id="KW-0378">Hydrolase</keyword>
<dbReference type="InterPro" id="IPR036457">
    <property type="entry name" value="PPM-type-like_dom_sf"/>
</dbReference>
<dbReference type="CDD" id="cd00130">
    <property type="entry name" value="PAS"/>
    <property type="match status" value="1"/>
</dbReference>
<dbReference type="InterPro" id="IPR029016">
    <property type="entry name" value="GAF-like_dom_sf"/>
</dbReference>
<dbReference type="SMART" id="SM00331">
    <property type="entry name" value="PP2C_SIG"/>
    <property type="match status" value="1"/>
</dbReference>
<dbReference type="InterPro" id="IPR003594">
    <property type="entry name" value="HATPase_dom"/>
</dbReference>
<feature type="region of interest" description="Disordered" evidence="16">
    <location>
        <begin position="101"/>
        <end position="144"/>
    </location>
</feature>
<evidence type="ECO:0000256" key="1">
    <source>
        <dbReference type="ARBA" id="ARBA00013081"/>
    </source>
</evidence>
<evidence type="ECO:0000256" key="10">
    <source>
        <dbReference type="ARBA" id="ARBA00022912"/>
    </source>
</evidence>
<dbReference type="Pfam" id="PF07228">
    <property type="entry name" value="SpoIIE"/>
    <property type="match status" value="1"/>
</dbReference>
<dbReference type="OrthoDB" id="118142at2"/>
<dbReference type="InterPro" id="IPR000014">
    <property type="entry name" value="PAS"/>
</dbReference>
<comment type="catalytic activity">
    <reaction evidence="12">
        <text>O-phospho-L-seryl-[protein] + H2O = L-seryl-[protein] + phosphate</text>
        <dbReference type="Rhea" id="RHEA:20629"/>
        <dbReference type="Rhea" id="RHEA-COMP:9863"/>
        <dbReference type="Rhea" id="RHEA-COMP:11604"/>
        <dbReference type="ChEBI" id="CHEBI:15377"/>
        <dbReference type="ChEBI" id="CHEBI:29999"/>
        <dbReference type="ChEBI" id="CHEBI:43474"/>
        <dbReference type="ChEBI" id="CHEBI:83421"/>
        <dbReference type="EC" id="3.1.3.16"/>
    </reaction>
</comment>
<evidence type="ECO:0000256" key="9">
    <source>
        <dbReference type="ARBA" id="ARBA00022842"/>
    </source>
</evidence>
<dbReference type="EC" id="3.1.3.16" evidence="1"/>
<dbReference type="GO" id="GO:0016301">
    <property type="term" value="F:kinase activity"/>
    <property type="evidence" value="ECO:0007669"/>
    <property type="project" value="UniProtKB-KW"/>
</dbReference>
<keyword evidence="5" id="KW-0547">Nucleotide-binding</keyword>
<dbReference type="InterPro" id="IPR003018">
    <property type="entry name" value="GAF"/>
</dbReference>
<keyword evidence="4" id="KW-0479">Metal-binding</keyword>
<dbReference type="Gene3D" id="3.30.450.40">
    <property type="match status" value="1"/>
</dbReference>
<dbReference type="CDD" id="cd16936">
    <property type="entry name" value="HATPase_RsbW-like"/>
    <property type="match status" value="1"/>
</dbReference>
<evidence type="ECO:0000259" key="17">
    <source>
        <dbReference type="SMART" id="SM00331"/>
    </source>
</evidence>
<feature type="region of interest" description="Disordered" evidence="16">
    <location>
        <begin position="415"/>
        <end position="441"/>
    </location>
</feature>
<evidence type="ECO:0000256" key="3">
    <source>
        <dbReference type="ARBA" id="ARBA00022679"/>
    </source>
</evidence>
<keyword evidence="8" id="KW-0067">ATP-binding</keyword>
<dbReference type="FunFam" id="3.60.40.10:FF:000005">
    <property type="entry name" value="Serine/threonine protein phosphatase"/>
    <property type="match status" value="1"/>
</dbReference>
<evidence type="ECO:0000256" key="13">
    <source>
        <dbReference type="ARBA" id="ARBA00056274"/>
    </source>
</evidence>
<evidence type="ECO:0000313" key="19">
    <source>
        <dbReference type="Proteomes" id="UP000311713"/>
    </source>
</evidence>
<dbReference type="InterPro" id="IPR001932">
    <property type="entry name" value="PPM-type_phosphatase-like_dom"/>
</dbReference>
<organism evidence="18 19">
    <name type="scientific">Streptomyces sedi</name>
    <dbReference type="NCBI Taxonomy" id="555059"/>
    <lineage>
        <taxon>Bacteria</taxon>
        <taxon>Bacillati</taxon>
        <taxon>Actinomycetota</taxon>
        <taxon>Actinomycetes</taxon>
        <taxon>Kitasatosporales</taxon>
        <taxon>Streptomycetaceae</taxon>
        <taxon>Streptomyces</taxon>
    </lineage>
</organism>
<evidence type="ECO:0000256" key="6">
    <source>
        <dbReference type="ARBA" id="ARBA00022777"/>
    </source>
</evidence>
<feature type="compositionally biased region" description="Basic and acidic residues" evidence="16">
    <location>
        <begin position="134"/>
        <end position="144"/>
    </location>
</feature>
<evidence type="ECO:0000256" key="7">
    <source>
        <dbReference type="ARBA" id="ARBA00022801"/>
    </source>
</evidence>
<keyword evidence="10" id="KW-0904">Protein phosphatase</keyword>
<keyword evidence="9" id="KW-0460">Magnesium</keyword>
<dbReference type="GO" id="GO:0004722">
    <property type="term" value="F:protein serine/threonine phosphatase activity"/>
    <property type="evidence" value="ECO:0007669"/>
    <property type="project" value="UniProtKB-EC"/>
</dbReference>
<evidence type="ECO:0000256" key="14">
    <source>
        <dbReference type="ARBA" id="ARBA00075117"/>
    </source>
</evidence>
<accession>A0A5C4V465</accession>
<dbReference type="Gene3D" id="3.30.450.20">
    <property type="entry name" value="PAS domain"/>
    <property type="match status" value="1"/>
</dbReference>
<dbReference type="Proteomes" id="UP000311713">
    <property type="component" value="Unassembled WGS sequence"/>
</dbReference>
<feature type="region of interest" description="Disordered" evidence="16">
    <location>
        <begin position="562"/>
        <end position="583"/>
    </location>
</feature>
<dbReference type="GO" id="GO:0005524">
    <property type="term" value="F:ATP binding"/>
    <property type="evidence" value="ECO:0007669"/>
    <property type="project" value="UniProtKB-KW"/>
</dbReference>
<evidence type="ECO:0000256" key="2">
    <source>
        <dbReference type="ARBA" id="ARBA00022553"/>
    </source>
</evidence>
<dbReference type="SUPFAM" id="SSF81606">
    <property type="entry name" value="PP2C-like"/>
    <property type="match status" value="1"/>
</dbReference>
<dbReference type="Pfam" id="PF13581">
    <property type="entry name" value="HATPase_c_2"/>
    <property type="match status" value="1"/>
</dbReference>
<evidence type="ECO:0000313" key="18">
    <source>
        <dbReference type="EMBL" id="TNM30266.1"/>
    </source>
</evidence>
<comment type="caution">
    <text evidence="18">The sequence shown here is derived from an EMBL/GenBank/DDBJ whole genome shotgun (WGS) entry which is preliminary data.</text>
</comment>
<evidence type="ECO:0000256" key="15">
    <source>
        <dbReference type="ARBA" id="ARBA00081350"/>
    </source>
</evidence>
<keyword evidence="19" id="KW-1185">Reference proteome</keyword>
<feature type="compositionally biased region" description="Gly residues" evidence="16">
    <location>
        <begin position="418"/>
        <end position="436"/>
    </location>
</feature>
<dbReference type="RefSeq" id="WP_139644664.1">
    <property type="nucleotide sequence ID" value="NZ_BAAAZS010000003.1"/>
</dbReference>
<dbReference type="InterPro" id="IPR036890">
    <property type="entry name" value="HATPase_C_sf"/>
</dbReference>
<comment type="function">
    <text evidence="13">Primarily acts as an independent SigF regulator that is sensitive to the osmosensory signal, mediating the cross talk of PknD with the SigF regulon. Possesses both phosphatase and kinase activities. The kinase domain functions as a classic anti-sigma factor-like kinase to phosphorylate the anti-anti-sigma factor domain at the canonical regulatory site, and the phosphatase domain antagonizes this activity.</text>
</comment>
<feature type="domain" description="PPM-type phosphatase" evidence="17">
    <location>
        <begin position="333"/>
        <end position="595"/>
    </location>
</feature>
<dbReference type="SUPFAM" id="SSF55781">
    <property type="entry name" value="GAF domain-like"/>
    <property type="match status" value="1"/>
</dbReference>
<proteinExistence type="predicted"/>
<keyword evidence="2" id="KW-0597">Phosphoprotein</keyword>
<evidence type="ECO:0000256" key="16">
    <source>
        <dbReference type="SAM" id="MobiDB-lite"/>
    </source>
</evidence>
<keyword evidence="3" id="KW-0808">Transferase</keyword>
<keyword evidence="11" id="KW-0464">Manganese</keyword>
<name>A0A5C4V465_9ACTN</name>
<dbReference type="AlphaFoldDB" id="A0A5C4V465"/>
<dbReference type="InterPro" id="IPR052016">
    <property type="entry name" value="Bact_Sigma-Reg"/>
</dbReference>
<dbReference type="GO" id="GO:0046872">
    <property type="term" value="F:metal ion binding"/>
    <property type="evidence" value="ECO:0007669"/>
    <property type="project" value="UniProtKB-KW"/>
</dbReference>
<evidence type="ECO:0000256" key="5">
    <source>
        <dbReference type="ARBA" id="ARBA00022741"/>
    </source>
</evidence>
<evidence type="ECO:0000256" key="11">
    <source>
        <dbReference type="ARBA" id="ARBA00023211"/>
    </source>
</evidence>